<dbReference type="SUPFAM" id="SSF55486">
    <property type="entry name" value="Metalloproteases ('zincins'), catalytic domain"/>
    <property type="match status" value="1"/>
</dbReference>
<dbReference type="Proteomes" id="UP001367676">
    <property type="component" value="Unassembled WGS sequence"/>
</dbReference>
<protein>
    <recommendedName>
        <fullName evidence="3">Peptidase M13 N-terminal domain-containing protein</fullName>
    </recommendedName>
</protein>
<dbReference type="Pfam" id="PF05649">
    <property type="entry name" value="Peptidase_M13_N"/>
    <property type="match status" value="1"/>
</dbReference>
<dbReference type="InterPro" id="IPR000718">
    <property type="entry name" value="Peptidase_M13"/>
</dbReference>
<dbReference type="GO" id="GO:0016485">
    <property type="term" value="P:protein processing"/>
    <property type="evidence" value="ECO:0007669"/>
    <property type="project" value="TreeGrafter"/>
</dbReference>
<proteinExistence type="inferred from homology"/>
<evidence type="ECO:0000256" key="2">
    <source>
        <dbReference type="ARBA" id="ARBA00007357"/>
    </source>
</evidence>
<gene>
    <name evidence="4" type="ORF">V9T40_002602</name>
</gene>
<feature type="domain" description="Peptidase M13 N-terminal" evidence="3">
    <location>
        <begin position="92"/>
        <end position="343"/>
    </location>
</feature>
<evidence type="ECO:0000313" key="5">
    <source>
        <dbReference type="Proteomes" id="UP001367676"/>
    </source>
</evidence>
<comment type="subcellular location">
    <subcellularLocation>
        <location evidence="1">Cell membrane</location>
        <topology evidence="1">Single-pass type II membrane protein</topology>
    </subcellularLocation>
</comment>
<comment type="similarity">
    <text evidence="2">Belongs to the peptidase M13 family.</text>
</comment>
<dbReference type="EMBL" id="JBBCAQ010000022">
    <property type="protein sequence ID" value="KAK7590989.1"/>
    <property type="molecule type" value="Genomic_DNA"/>
</dbReference>
<accession>A0AAN9Y4D3</accession>
<dbReference type="InterPro" id="IPR042089">
    <property type="entry name" value="Peptidase_M13_dom_2"/>
</dbReference>
<sequence length="397" mass="46881">MCGNYKKWNPLGDGAKIMAMANYRYMHLNEAISGYLQNPEQSKKFNLVTLDKAKATYSSCLNKCKTNKLRHGKTLQLRSRLSGPELQKKKETDRNLLVQAITSAIKFMNELTNAPSSKKTNELVEKRIDEVVDFLTKLEETKLSEKREDERNPETYKYLTLDEMQKETDKLLENSLIKINWYDYIKVLFEDIREDAADFLQYNDLIIIQNMKQFKEVLQIFSEASQKVIISAIWWLVVNSVSPYATSRFQDLHYEYKTKVDENEFGPGEWRCRELVKDQYPYLFAYMFIKDNPEVFKQREKVDEMMTNIRAAYWDTILHSKWLDGKTKMAALAKLRNITQNVSFKDWMTNPKEIEEGYKEIVVSPKMFYNNVRSSKLTKRKQQLRILGQENLLSPYQ</sequence>
<dbReference type="Gene3D" id="1.10.1380.10">
    <property type="entry name" value="Neutral endopeptidase , domain2"/>
    <property type="match status" value="1"/>
</dbReference>
<dbReference type="InterPro" id="IPR008753">
    <property type="entry name" value="Peptidase_M13_N"/>
</dbReference>
<dbReference type="PANTHER" id="PTHR11733:SF241">
    <property type="entry name" value="GH26575P-RELATED"/>
    <property type="match status" value="1"/>
</dbReference>
<organism evidence="4 5">
    <name type="scientific">Parthenolecanium corni</name>
    <dbReference type="NCBI Taxonomy" id="536013"/>
    <lineage>
        <taxon>Eukaryota</taxon>
        <taxon>Metazoa</taxon>
        <taxon>Ecdysozoa</taxon>
        <taxon>Arthropoda</taxon>
        <taxon>Hexapoda</taxon>
        <taxon>Insecta</taxon>
        <taxon>Pterygota</taxon>
        <taxon>Neoptera</taxon>
        <taxon>Paraneoptera</taxon>
        <taxon>Hemiptera</taxon>
        <taxon>Sternorrhyncha</taxon>
        <taxon>Coccoidea</taxon>
        <taxon>Coccidae</taxon>
        <taxon>Parthenolecanium</taxon>
    </lineage>
</organism>
<name>A0AAN9Y4D3_9HEMI</name>
<evidence type="ECO:0000259" key="3">
    <source>
        <dbReference type="Pfam" id="PF05649"/>
    </source>
</evidence>
<dbReference type="PANTHER" id="PTHR11733">
    <property type="entry name" value="ZINC METALLOPROTEASE FAMILY M13 NEPRILYSIN-RELATED"/>
    <property type="match status" value="1"/>
</dbReference>
<evidence type="ECO:0000313" key="4">
    <source>
        <dbReference type="EMBL" id="KAK7590989.1"/>
    </source>
</evidence>
<dbReference type="GO" id="GO:0005886">
    <property type="term" value="C:plasma membrane"/>
    <property type="evidence" value="ECO:0007669"/>
    <property type="project" value="UniProtKB-SubCell"/>
</dbReference>
<dbReference type="GO" id="GO:0004222">
    <property type="term" value="F:metalloendopeptidase activity"/>
    <property type="evidence" value="ECO:0007669"/>
    <property type="project" value="InterPro"/>
</dbReference>
<keyword evidence="5" id="KW-1185">Reference proteome</keyword>
<comment type="caution">
    <text evidence="4">The sequence shown here is derived from an EMBL/GenBank/DDBJ whole genome shotgun (WGS) entry which is preliminary data.</text>
</comment>
<dbReference type="PROSITE" id="PS51885">
    <property type="entry name" value="NEPRILYSIN"/>
    <property type="match status" value="1"/>
</dbReference>
<reference evidence="4 5" key="1">
    <citation type="submission" date="2024-03" db="EMBL/GenBank/DDBJ databases">
        <title>Adaptation during the transition from Ophiocordyceps entomopathogen to insect associate is accompanied by gene loss and intensified selection.</title>
        <authorList>
            <person name="Ward C.M."/>
            <person name="Onetto C.A."/>
            <person name="Borneman A.R."/>
        </authorList>
    </citation>
    <scope>NUCLEOTIDE SEQUENCE [LARGE SCALE GENOMIC DNA]</scope>
    <source>
        <strain evidence="4">AWRI1</strain>
        <tissue evidence="4">Single Adult Female</tissue>
    </source>
</reference>
<evidence type="ECO:0000256" key="1">
    <source>
        <dbReference type="ARBA" id="ARBA00004401"/>
    </source>
</evidence>
<dbReference type="AlphaFoldDB" id="A0AAN9Y4D3"/>